<evidence type="ECO:0000313" key="14">
    <source>
        <dbReference type="Proteomes" id="UP000198406"/>
    </source>
</evidence>
<dbReference type="Proteomes" id="UP000198406">
    <property type="component" value="Unassembled WGS sequence"/>
</dbReference>
<dbReference type="EC" id="1.16.3.1" evidence="3"/>
<dbReference type="InterPro" id="IPR020895">
    <property type="entry name" value="Frataxin_CS"/>
</dbReference>
<comment type="caution">
    <text evidence="13">The sequence shown here is derived from an EMBL/GenBank/DDBJ whole genome shotgun (WGS) entry which is preliminary data.</text>
</comment>
<comment type="subcellular location">
    <subcellularLocation>
        <location evidence="1">Mitochondrion</location>
    </subcellularLocation>
</comment>
<gene>
    <name evidence="13" type="ORF">FisN_32Hu042</name>
</gene>
<keyword evidence="8" id="KW-0560">Oxidoreductase</keyword>
<evidence type="ECO:0000256" key="2">
    <source>
        <dbReference type="ARBA" id="ARBA00008183"/>
    </source>
</evidence>
<dbReference type="PROSITE" id="PS50810">
    <property type="entry name" value="FRATAXIN_2"/>
    <property type="match status" value="1"/>
</dbReference>
<dbReference type="InterPro" id="IPR036524">
    <property type="entry name" value="Frataxin/CyaY_sf"/>
</dbReference>
<organism evidence="13 14">
    <name type="scientific">Fistulifera solaris</name>
    <name type="common">Oleaginous diatom</name>
    <dbReference type="NCBI Taxonomy" id="1519565"/>
    <lineage>
        <taxon>Eukaryota</taxon>
        <taxon>Sar</taxon>
        <taxon>Stramenopiles</taxon>
        <taxon>Ochrophyta</taxon>
        <taxon>Bacillariophyta</taxon>
        <taxon>Bacillariophyceae</taxon>
        <taxon>Bacillariophycidae</taxon>
        <taxon>Naviculales</taxon>
        <taxon>Naviculaceae</taxon>
        <taxon>Fistulifera</taxon>
    </lineage>
</organism>
<dbReference type="NCBIfam" id="TIGR03422">
    <property type="entry name" value="mito_frataxin"/>
    <property type="match status" value="1"/>
</dbReference>
<dbReference type="GO" id="GO:0008199">
    <property type="term" value="F:ferric iron binding"/>
    <property type="evidence" value="ECO:0007669"/>
    <property type="project" value="InterPro"/>
</dbReference>
<sequence>MQHNQIRLFETEAEFHNVADEALETIQDTVDEMLEPKNIDYEINLASGVLTLKMRPHGTWVLNKQTPNRQIWWSSPLSGPKRFEFDPKDKLWFSTKDGLNLGRTLMQEIHHVYPEVTKRDLEL</sequence>
<keyword evidence="6" id="KW-0410">Iron transport</keyword>
<keyword evidence="9" id="KW-0408">Iron</keyword>
<dbReference type="GO" id="GO:0016226">
    <property type="term" value="P:iron-sulfur cluster assembly"/>
    <property type="evidence" value="ECO:0007669"/>
    <property type="project" value="InterPro"/>
</dbReference>
<dbReference type="AlphaFoldDB" id="A0A1Z5K338"/>
<dbReference type="PANTHER" id="PTHR16821">
    <property type="entry name" value="FRATAXIN"/>
    <property type="match status" value="1"/>
</dbReference>
<keyword evidence="4" id="KW-0409">Iron storage</keyword>
<dbReference type="SMART" id="SM01219">
    <property type="entry name" value="Frataxin_Cyay"/>
    <property type="match status" value="1"/>
</dbReference>
<keyword evidence="5" id="KW-0813">Transport</keyword>
<dbReference type="GO" id="GO:0051537">
    <property type="term" value="F:2 iron, 2 sulfur cluster binding"/>
    <property type="evidence" value="ECO:0007669"/>
    <property type="project" value="TreeGrafter"/>
</dbReference>
<dbReference type="PANTHER" id="PTHR16821:SF2">
    <property type="entry name" value="FRATAXIN, MITOCHONDRIAL"/>
    <property type="match status" value="1"/>
</dbReference>
<dbReference type="PROSITE" id="PS01344">
    <property type="entry name" value="FRATAXIN_1"/>
    <property type="match status" value="1"/>
</dbReference>
<reference evidence="13 14" key="1">
    <citation type="journal article" date="2015" name="Plant Cell">
        <title>Oil accumulation by the oleaginous diatom Fistulifera solaris as revealed by the genome and transcriptome.</title>
        <authorList>
            <person name="Tanaka T."/>
            <person name="Maeda Y."/>
            <person name="Veluchamy A."/>
            <person name="Tanaka M."/>
            <person name="Abida H."/>
            <person name="Marechal E."/>
            <person name="Bowler C."/>
            <person name="Muto M."/>
            <person name="Sunaga Y."/>
            <person name="Tanaka M."/>
            <person name="Yoshino T."/>
            <person name="Taniguchi T."/>
            <person name="Fukuda Y."/>
            <person name="Nemoto M."/>
            <person name="Matsumoto M."/>
            <person name="Wong P.S."/>
            <person name="Aburatani S."/>
            <person name="Fujibuchi W."/>
        </authorList>
    </citation>
    <scope>NUCLEOTIDE SEQUENCE [LARGE SCALE GENOMIC DNA]</scope>
    <source>
        <strain evidence="13 14">JPCC DA0580</strain>
    </source>
</reference>
<dbReference type="OrthoDB" id="1897642at2759"/>
<dbReference type="GO" id="GO:0006879">
    <property type="term" value="P:intracellular iron ion homeostasis"/>
    <property type="evidence" value="ECO:0007669"/>
    <property type="project" value="UniProtKB-KW"/>
</dbReference>
<evidence type="ECO:0000313" key="13">
    <source>
        <dbReference type="EMBL" id="GAX20657.1"/>
    </source>
</evidence>
<comment type="catalytic activity">
    <reaction evidence="12">
        <text>4 Fe(2+) + O2 + 4 H(+) = 4 Fe(3+) + 2 H2O</text>
        <dbReference type="Rhea" id="RHEA:11148"/>
        <dbReference type="ChEBI" id="CHEBI:15377"/>
        <dbReference type="ChEBI" id="CHEBI:15378"/>
        <dbReference type="ChEBI" id="CHEBI:15379"/>
        <dbReference type="ChEBI" id="CHEBI:29033"/>
        <dbReference type="ChEBI" id="CHEBI:29034"/>
        <dbReference type="EC" id="1.16.3.1"/>
    </reaction>
</comment>
<evidence type="ECO:0000256" key="12">
    <source>
        <dbReference type="ARBA" id="ARBA00047990"/>
    </source>
</evidence>
<evidence type="ECO:0000256" key="3">
    <source>
        <dbReference type="ARBA" id="ARBA00013107"/>
    </source>
</evidence>
<keyword evidence="11" id="KW-0496">Mitochondrion</keyword>
<evidence type="ECO:0000256" key="8">
    <source>
        <dbReference type="ARBA" id="ARBA00023002"/>
    </source>
</evidence>
<dbReference type="SUPFAM" id="SSF55387">
    <property type="entry name" value="Frataxin/Nqo15-like"/>
    <property type="match status" value="1"/>
</dbReference>
<evidence type="ECO:0000256" key="1">
    <source>
        <dbReference type="ARBA" id="ARBA00004173"/>
    </source>
</evidence>
<evidence type="ECO:0000256" key="11">
    <source>
        <dbReference type="ARBA" id="ARBA00023128"/>
    </source>
</evidence>
<dbReference type="GO" id="GO:0008198">
    <property type="term" value="F:ferrous iron binding"/>
    <property type="evidence" value="ECO:0007669"/>
    <property type="project" value="TreeGrafter"/>
</dbReference>
<comment type="similarity">
    <text evidence="2">Belongs to the frataxin family.</text>
</comment>
<dbReference type="NCBIfam" id="TIGR03421">
    <property type="entry name" value="FeS_CyaY"/>
    <property type="match status" value="1"/>
</dbReference>
<name>A0A1Z5K338_FISSO</name>
<dbReference type="InterPro" id="IPR002908">
    <property type="entry name" value="Frataxin/CyaY"/>
</dbReference>
<dbReference type="InterPro" id="IPR017789">
    <property type="entry name" value="Frataxin"/>
</dbReference>
<dbReference type="GO" id="GO:0005739">
    <property type="term" value="C:mitochondrion"/>
    <property type="evidence" value="ECO:0007669"/>
    <property type="project" value="UniProtKB-SubCell"/>
</dbReference>
<dbReference type="InParanoid" id="A0A1Z5K338"/>
<keyword evidence="7" id="KW-0809">Transit peptide</keyword>
<evidence type="ECO:0000256" key="6">
    <source>
        <dbReference type="ARBA" id="ARBA00022496"/>
    </source>
</evidence>
<evidence type="ECO:0000256" key="9">
    <source>
        <dbReference type="ARBA" id="ARBA00023004"/>
    </source>
</evidence>
<accession>A0A1Z5K338</accession>
<dbReference type="EMBL" id="BDSP01000151">
    <property type="protein sequence ID" value="GAX20657.1"/>
    <property type="molecule type" value="Genomic_DNA"/>
</dbReference>
<dbReference type="GO" id="GO:0004322">
    <property type="term" value="F:ferroxidase activity"/>
    <property type="evidence" value="ECO:0007669"/>
    <property type="project" value="UniProtKB-EC"/>
</dbReference>
<keyword evidence="14" id="KW-1185">Reference proteome</keyword>
<evidence type="ECO:0000256" key="4">
    <source>
        <dbReference type="ARBA" id="ARBA00022434"/>
    </source>
</evidence>
<dbReference type="GO" id="GO:0034986">
    <property type="term" value="F:iron chaperone activity"/>
    <property type="evidence" value="ECO:0007669"/>
    <property type="project" value="TreeGrafter"/>
</dbReference>
<dbReference type="Gene3D" id="3.30.920.10">
    <property type="entry name" value="Frataxin/CyaY"/>
    <property type="match status" value="1"/>
</dbReference>
<evidence type="ECO:0000256" key="5">
    <source>
        <dbReference type="ARBA" id="ARBA00022448"/>
    </source>
</evidence>
<dbReference type="GO" id="GO:0006826">
    <property type="term" value="P:iron ion transport"/>
    <property type="evidence" value="ECO:0007669"/>
    <property type="project" value="UniProtKB-KW"/>
</dbReference>
<evidence type="ECO:0000256" key="10">
    <source>
        <dbReference type="ARBA" id="ARBA00023065"/>
    </source>
</evidence>
<keyword evidence="10" id="KW-0406">Ion transport</keyword>
<evidence type="ECO:0000256" key="7">
    <source>
        <dbReference type="ARBA" id="ARBA00022946"/>
    </source>
</evidence>
<proteinExistence type="inferred from homology"/>
<dbReference type="Pfam" id="PF01491">
    <property type="entry name" value="Frataxin_Cyay"/>
    <property type="match status" value="1"/>
</dbReference>
<protein>
    <recommendedName>
        <fullName evidence="3">ferroxidase</fullName>
        <ecNumber evidence="3">1.16.3.1</ecNumber>
    </recommendedName>
</protein>